<sequence>MYEVDDLIFDGTILMVTLAILDQAFKAEISSVEDIYKIRVPPARHSLEFDWSEDVLDIPVFRRPESTSGNIGTSPTQPIRYQTYIRYLQRLGIVSGFMQILTS</sequence>
<proteinExistence type="predicted"/>
<dbReference type="Proteomes" id="UP001301769">
    <property type="component" value="Unassembled WGS sequence"/>
</dbReference>
<protein>
    <submittedName>
        <fullName evidence="1">Uncharacterized protein</fullName>
    </submittedName>
</protein>
<reference evidence="1" key="2">
    <citation type="submission" date="2023-05" db="EMBL/GenBank/DDBJ databases">
        <authorList>
            <consortium name="Lawrence Berkeley National Laboratory"/>
            <person name="Steindorff A."/>
            <person name="Hensen N."/>
            <person name="Bonometti L."/>
            <person name="Westerberg I."/>
            <person name="Brannstrom I.O."/>
            <person name="Guillou S."/>
            <person name="Cros-Aarteil S."/>
            <person name="Calhoun S."/>
            <person name="Haridas S."/>
            <person name="Kuo A."/>
            <person name="Mondo S."/>
            <person name="Pangilinan J."/>
            <person name="Riley R."/>
            <person name="Labutti K."/>
            <person name="Andreopoulos B."/>
            <person name="Lipzen A."/>
            <person name="Chen C."/>
            <person name="Yanf M."/>
            <person name="Daum C."/>
            <person name="Ng V."/>
            <person name="Clum A."/>
            <person name="Ohm R."/>
            <person name="Martin F."/>
            <person name="Silar P."/>
            <person name="Natvig D."/>
            <person name="Lalanne C."/>
            <person name="Gautier V."/>
            <person name="Ament-Velasquez S.L."/>
            <person name="Kruys A."/>
            <person name="Hutchinson M.I."/>
            <person name="Powell A.J."/>
            <person name="Barry K."/>
            <person name="Miller A.N."/>
            <person name="Grigoriev I.V."/>
            <person name="Debuchy R."/>
            <person name="Gladieux P."/>
            <person name="Thoren M.H."/>
            <person name="Johannesson H."/>
        </authorList>
    </citation>
    <scope>NUCLEOTIDE SEQUENCE</scope>
    <source>
        <strain evidence="1">PSN293</strain>
    </source>
</reference>
<evidence type="ECO:0000313" key="1">
    <source>
        <dbReference type="EMBL" id="KAK4206428.1"/>
    </source>
</evidence>
<dbReference type="AlphaFoldDB" id="A0AAN6XTP8"/>
<name>A0AAN6XTP8_9PEZI</name>
<dbReference type="PANTHER" id="PTHR37535">
    <property type="entry name" value="FLUG DOMAIN PROTEIN"/>
    <property type="match status" value="1"/>
</dbReference>
<organism evidence="1 2">
    <name type="scientific">Rhypophila decipiens</name>
    <dbReference type="NCBI Taxonomy" id="261697"/>
    <lineage>
        <taxon>Eukaryota</taxon>
        <taxon>Fungi</taxon>
        <taxon>Dikarya</taxon>
        <taxon>Ascomycota</taxon>
        <taxon>Pezizomycotina</taxon>
        <taxon>Sordariomycetes</taxon>
        <taxon>Sordariomycetidae</taxon>
        <taxon>Sordariales</taxon>
        <taxon>Naviculisporaceae</taxon>
        <taxon>Rhypophila</taxon>
    </lineage>
</organism>
<dbReference type="InterPro" id="IPR021842">
    <property type="entry name" value="DUF3435"/>
</dbReference>
<comment type="caution">
    <text evidence="1">The sequence shown here is derived from an EMBL/GenBank/DDBJ whole genome shotgun (WGS) entry which is preliminary data.</text>
</comment>
<reference evidence="1" key="1">
    <citation type="journal article" date="2023" name="Mol. Phylogenet. Evol.">
        <title>Genome-scale phylogeny and comparative genomics of the fungal order Sordariales.</title>
        <authorList>
            <person name="Hensen N."/>
            <person name="Bonometti L."/>
            <person name="Westerberg I."/>
            <person name="Brannstrom I.O."/>
            <person name="Guillou S."/>
            <person name="Cros-Aarteil S."/>
            <person name="Calhoun S."/>
            <person name="Haridas S."/>
            <person name="Kuo A."/>
            <person name="Mondo S."/>
            <person name="Pangilinan J."/>
            <person name="Riley R."/>
            <person name="LaButti K."/>
            <person name="Andreopoulos B."/>
            <person name="Lipzen A."/>
            <person name="Chen C."/>
            <person name="Yan M."/>
            <person name="Daum C."/>
            <person name="Ng V."/>
            <person name="Clum A."/>
            <person name="Steindorff A."/>
            <person name="Ohm R.A."/>
            <person name="Martin F."/>
            <person name="Silar P."/>
            <person name="Natvig D.O."/>
            <person name="Lalanne C."/>
            <person name="Gautier V."/>
            <person name="Ament-Velasquez S.L."/>
            <person name="Kruys A."/>
            <person name="Hutchinson M.I."/>
            <person name="Powell A.J."/>
            <person name="Barry K."/>
            <person name="Miller A.N."/>
            <person name="Grigoriev I.V."/>
            <person name="Debuchy R."/>
            <person name="Gladieux P."/>
            <person name="Hiltunen Thoren M."/>
            <person name="Johannesson H."/>
        </authorList>
    </citation>
    <scope>NUCLEOTIDE SEQUENCE</scope>
    <source>
        <strain evidence="1">PSN293</strain>
    </source>
</reference>
<dbReference type="EMBL" id="MU858415">
    <property type="protein sequence ID" value="KAK4206428.1"/>
    <property type="molecule type" value="Genomic_DNA"/>
</dbReference>
<gene>
    <name evidence="1" type="ORF">QBC37DRAFT_127834</name>
</gene>
<accession>A0AAN6XTP8</accession>
<keyword evidence="2" id="KW-1185">Reference proteome</keyword>
<dbReference type="Pfam" id="PF11917">
    <property type="entry name" value="DUF3435"/>
    <property type="match status" value="1"/>
</dbReference>
<dbReference type="PANTHER" id="PTHR37535:SF3">
    <property type="entry name" value="FLUG DOMAIN-CONTAINING PROTEIN"/>
    <property type="match status" value="1"/>
</dbReference>
<evidence type="ECO:0000313" key="2">
    <source>
        <dbReference type="Proteomes" id="UP001301769"/>
    </source>
</evidence>